<reference evidence="1 2" key="1">
    <citation type="journal article" date="2019" name="Nat. Ecol. Evol.">
        <title>Megaphylogeny resolves global patterns of mushroom evolution.</title>
        <authorList>
            <person name="Varga T."/>
            <person name="Krizsan K."/>
            <person name="Foldi C."/>
            <person name="Dima B."/>
            <person name="Sanchez-Garcia M."/>
            <person name="Sanchez-Ramirez S."/>
            <person name="Szollosi G.J."/>
            <person name="Szarkandi J.G."/>
            <person name="Papp V."/>
            <person name="Albert L."/>
            <person name="Andreopoulos W."/>
            <person name="Angelini C."/>
            <person name="Antonin V."/>
            <person name="Barry K.W."/>
            <person name="Bougher N.L."/>
            <person name="Buchanan P."/>
            <person name="Buyck B."/>
            <person name="Bense V."/>
            <person name="Catcheside P."/>
            <person name="Chovatia M."/>
            <person name="Cooper J."/>
            <person name="Damon W."/>
            <person name="Desjardin D."/>
            <person name="Finy P."/>
            <person name="Geml J."/>
            <person name="Haridas S."/>
            <person name="Hughes K."/>
            <person name="Justo A."/>
            <person name="Karasinski D."/>
            <person name="Kautmanova I."/>
            <person name="Kiss B."/>
            <person name="Kocsube S."/>
            <person name="Kotiranta H."/>
            <person name="LaButti K.M."/>
            <person name="Lechner B.E."/>
            <person name="Liimatainen K."/>
            <person name="Lipzen A."/>
            <person name="Lukacs Z."/>
            <person name="Mihaltcheva S."/>
            <person name="Morgado L.N."/>
            <person name="Niskanen T."/>
            <person name="Noordeloos M.E."/>
            <person name="Ohm R.A."/>
            <person name="Ortiz-Santana B."/>
            <person name="Ovrebo C."/>
            <person name="Racz N."/>
            <person name="Riley R."/>
            <person name="Savchenko A."/>
            <person name="Shiryaev A."/>
            <person name="Soop K."/>
            <person name="Spirin V."/>
            <person name="Szebenyi C."/>
            <person name="Tomsovsky M."/>
            <person name="Tulloss R.E."/>
            <person name="Uehling J."/>
            <person name="Grigoriev I.V."/>
            <person name="Vagvolgyi C."/>
            <person name="Papp T."/>
            <person name="Martin F.M."/>
            <person name="Miettinen O."/>
            <person name="Hibbett D.S."/>
            <person name="Nagy L.G."/>
        </authorList>
    </citation>
    <scope>NUCLEOTIDE SEQUENCE [LARGE SCALE GENOMIC DNA]</scope>
    <source>
        <strain evidence="1 2">NL-1719</strain>
    </source>
</reference>
<evidence type="ECO:0000313" key="1">
    <source>
        <dbReference type="EMBL" id="TFK59804.1"/>
    </source>
</evidence>
<evidence type="ECO:0000313" key="2">
    <source>
        <dbReference type="Proteomes" id="UP000308600"/>
    </source>
</evidence>
<protein>
    <submittedName>
        <fullName evidence="1">Uncharacterized protein</fullName>
    </submittedName>
</protein>
<dbReference type="EMBL" id="ML208891">
    <property type="protein sequence ID" value="TFK59804.1"/>
    <property type="molecule type" value="Genomic_DNA"/>
</dbReference>
<name>A0ACD3A344_9AGAR</name>
<accession>A0ACD3A344</accession>
<dbReference type="Proteomes" id="UP000308600">
    <property type="component" value="Unassembled WGS sequence"/>
</dbReference>
<keyword evidence="2" id="KW-1185">Reference proteome</keyword>
<organism evidence="1 2">
    <name type="scientific">Pluteus cervinus</name>
    <dbReference type="NCBI Taxonomy" id="181527"/>
    <lineage>
        <taxon>Eukaryota</taxon>
        <taxon>Fungi</taxon>
        <taxon>Dikarya</taxon>
        <taxon>Basidiomycota</taxon>
        <taxon>Agaricomycotina</taxon>
        <taxon>Agaricomycetes</taxon>
        <taxon>Agaricomycetidae</taxon>
        <taxon>Agaricales</taxon>
        <taxon>Pluteineae</taxon>
        <taxon>Pluteaceae</taxon>
        <taxon>Pluteus</taxon>
    </lineage>
</organism>
<gene>
    <name evidence="1" type="ORF">BDN72DRAFT_883839</name>
</gene>
<sequence>MPSPPVRVVAAIELPPALDPSERFLNDQIGIDLKVEVIAHDSQAQRALDENQIPWGVQWELARGVTLGAWRWADVMKKLHLFRGTNSAETAYKVVAVMLDLPLPPNTQAAHVIWKELDREQAAIMENRDRGLGLMGMWHGETDWYGGQVQQLARVVKDGKGYSIQLQCMEKRCSHRFARYLGSRRILQLRVPDDLINRENKVVRLWLQRKFILCGRVSSLSTRKRFYNLYISVGWLTSFPRRLSNSIPTIELAVYNIEFTDDKIFDPNAGRKAEAEGILTDGCSFMNCNDHGNPMGRIAGAEELWTLHPTNDDLEAKVWIRKSQTKTIQNHFMTRPTASPTCWLRPIGRRLLR</sequence>
<proteinExistence type="predicted"/>